<protein>
    <submittedName>
        <fullName evidence="2">Uncharacterized protein</fullName>
    </submittedName>
</protein>
<organism evidence="2 3">
    <name type="scientific">Parelaphostrongylus tenuis</name>
    <name type="common">Meningeal worm</name>
    <dbReference type="NCBI Taxonomy" id="148309"/>
    <lineage>
        <taxon>Eukaryota</taxon>
        <taxon>Metazoa</taxon>
        <taxon>Ecdysozoa</taxon>
        <taxon>Nematoda</taxon>
        <taxon>Chromadorea</taxon>
        <taxon>Rhabditida</taxon>
        <taxon>Rhabditina</taxon>
        <taxon>Rhabditomorpha</taxon>
        <taxon>Strongyloidea</taxon>
        <taxon>Metastrongylidae</taxon>
        <taxon>Parelaphostrongylus</taxon>
    </lineage>
</organism>
<gene>
    <name evidence="2" type="ORF">KIN20_035092</name>
</gene>
<reference evidence="2" key="1">
    <citation type="submission" date="2021-06" db="EMBL/GenBank/DDBJ databases">
        <title>Parelaphostrongylus tenuis whole genome reference sequence.</title>
        <authorList>
            <person name="Garwood T.J."/>
            <person name="Larsen P.A."/>
            <person name="Fountain-Jones N.M."/>
            <person name="Garbe J.R."/>
            <person name="Macchietto M.G."/>
            <person name="Kania S.A."/>
            <person name="Gerhold R.W."/>
            <person name="Richards J.E."/>
            <person name="Wolf T.M."/>
        </authorList>
    </citation>
    <scope>NUCLEOTIDE SEQUENCE</scope>
    <source>
        <strain evidence="2">MNPRO001-30</strain>
        <tissue evidence="2">Meninges</tissue>
    </source>
</reference>
<accession>A0AAD5WJN8</accession>
<dbReference type="AlphaFoldDB" id="A0AAD5WJN8"/>
<keyword evidence="3" id="KW-1185">Reference proteome</keyword>
<evidence type="ECO:0000256" key="1">
    <source>
        <dbReference type="SAM" id="MobiDB-lite"/>
    </source>
</evidence>
<dbReference type="Proteomes" id="UP001196413">
    <property type="component" value="Unassembled WGS sequence"/>
</dbReference>
<sequence length="95" mass="10595">QAAVDEINDKEINGKAQQADVLLGVDVNALMTGSAQVPCSTNRRKSRYMPPAAQQSTSSSIEVEECEEEENEKHRFLNYNLLDSGFLPYNAEFLE</sequence>
<comment type="caution">
    <text evidence="2">The sequence shown here is derived from an EMBL/GenBank/DDBJ whole genome shotgun (WGS) entry which is preliminary data.</text>
</comment>
<name>A0AAD5WJN8_PARTN</name>
<proteinExistence type="predicted"/>
<dbReference type="EMBL" id="JAHQIW010007194">
    <property type="protein sequence ID" value="KAJ1372817.1"/>
    <property type="molecule type" value="Genomic_DNA"/>
</dbReference>
<feature type="non-terminal residue" evidence="2">
    <location>
        <position position="1"/>
    </location>
</feature>
<feature type="region of interest" description="Disordered" evidence="1">
    <location>
        <begin position="41"/>
        <end position="62"/>
    </location>
</feature>
<evidence type="ECO:0000313" key="3">
    <source>
        <dbReference type="Proteomes" id="UP001196413"/>
    </source>
</evidence>
<evidence type="ECO:0000313" key="2">
    <source>
        <dbReference type="EMBL" id="KAJ1372817.1"/>
    </source>
</evidence>